<name>A0A378W1R7_NEIGO</name>
<keyword evidence="1" id="KW-0812">Transmembrane</keyword>
<protein>
    <submittedName>
        <fullName evidence="2">Uncharacterized protein</fullName>
    </submittedName>
</protein>
<evidence type="ECO:0000256" key="1">
    <source>
        <dbReference type="SAM" id="Phobius"/>
    </source>
</evidence>
<dbReference type="EMBL" id="UGRI01000001">
    <property type="protein sequence ID" value="SUA25250.1"/>
    <property type="molecule type" value="Genomic_DNA"/>
</dbReference>
<reference evidence="2" key="1">
    <citation type="submission" date="2018-06" db="EMBL/GenBank/DDBJ databases">
        <authorList>
            <consortium name="Pathogen Informatics"/>
            <person name="Doyle S."/>
        </authorList>
    </citation>
    <scope>NUCLEOTIDE SEQUENCE [LARGE SCALE GENOMIC DNA]</scope>
    <source>
        <strain evidence="2">NCTC11421</strain>
    </source>
</reference>
<organism evidence="2">
    <name type="scientific">Neisseria gonorrhoeae</name>
    <dbReference type="NCBI Taxonomy" id="485"/>
    <lineage>
        <taxon>Bacteria</taxon>
        <taxon>Pseudomonadati</taxon>
        <taxon>Pseudomonadota</taxon>
        <taxon>Betaproteobacteria</taxon>
        <taxon>Neisseriales</taxon>
        <taxon>Neisseriaceae</taxon>
        <taxon>Neisseria</taxon>
    </lineage>
</organism>
<dbReference type="AlphaFoldDB" id="A0A378W1R7"/>
<gene>
    <name evidence="2" type="ORF">NCTC11421_03266</name>
</gene>
<proteinExistence type="predicted"/>
<evidence type="ECO:0000313" key="2">
    <source>
        <dbReference type="EMBL" id="SUA25250.1"/>
    </source>
</evidence>
<feature type="transmembrane region" description="Helical" evidence="1">
    <location>
        <begin position="14"/>
        <end position="33"/>
    </location>
</feature>
<keyword evidence="1" id="KW-0472">Membrane</keyword>
<sequence length="64" mass="7440">MPDKCMKQTLEKNLLATLTASILQIFPIMIFCLRDFRANLSVSQVRDWDLKIRAEHCFSILPKS</sequence>
<accession>A0A378W1R7</accession>
<keyword evidence="1" id="KW-1133">Transmembrane helix</keyword>